<organism evidence="2 3">
    <name type="scientific">Parasulfitobacter algicola</name>
    <dbReference type="NCBI Taxonomy" id="2614809"/>
    <lineage>
        <taxon>Bacteria</taxon>
        <taxon>Pseudomonadati</taxon>
        <taxon>Pseudomonadota</taxon>
        <taxon>Alphaproteobacteria</taxon>
        <taxon>Rhodobacterales</taxon>
        <taxon>Roseobacteraceae</taxon>
        <taxon>Parasulfitobacter</taxon>
    </lineage>
</organism>
<proteinExistence type="predicted"/>
<keyword evidence="3" id="KW-1185">Reference proteome</keyword>
<comment type="caution">
    <text evidence="2">The sequence shown here is derived from an EMBL/GenBank/DDBJ whole genome shotgun (WGS) entry which is preliminary data.</text>
</comment>
<protein>
    <submittedName>
        <fullName evidence="2">Hint domain-containing protein</fullName>
    </submittedName>
</protein>
<dbReference type="EMBL" id="JABUFE010000013">
    <property type="protein sequence ID" value="NSX56461.1"/>
    <property type="molecule type" value="Genomic_DNA"/>
</dbReference>
<name>A0ABX2IU88_9RHOB</name>
<dbReference type="Pfam" id="PF13403">
    <property type="entry name" value="Hint_2"/>
    <property type="match status" value="1"/>
</dbReference>
<feature type="domain" description="Hedgehog/Intein (Hint)" evidence="1">
    <location>
        <begin position="1"/>
        <end position="65"/>
    </location>
</feature>
<sequence length="111" mass="12103">MIVQDWRVDFLIGADQALIAAKHFVNGIDIICDPGGVVEYFHILFETHQILFAENVPTESLHPGQISLNAFDDAAKVEILQLFPQLGCPDNYGNSAATSLKSHEALAVLAL</sequence>
<reference evidence="2 3" key="1">
    <citation type="submission" date="2020-06" db="EMBL/GenBank/DDBJ databases">
        <title>Sulfitobacter algicola sp. nov., isolated from green algae.</title>
        <authorList>
            <person name="Wang C."/>
        </authorList>
    </citation>
    <scope>NUCLEOTIDE SEQUENCE [LARGE SCALE GENOMIC DNA]</scope>
    <source>
        <strain evidence="2 3">1151</strain>
    </source>
</reference>
<evidence type="ECO:0000259" key="1">
    <source>
        <dbReference type="Pfam" id="PF13403"/>
    </source>
</evidence>
<accession>A0ABX2IU88</accession>
<dbReference type="InterPro" id="IPR028992">
    <property type="entry name" value="Hedgehog/Intein_dom"/>
</dbReference>
<evidence type="ECO:0000313" key="3">
    <source>
        <dbReference type="Proteomes" id="UP000777935"/>
    </source>
</evidence>
<gene>
    <name evidence="2" type="ORF">HRQ87_16850</name>
</gene>
<evidence type="ECO:0000313" key="2">
    <source>
        <dbReference type="EMBL" id="NSX56461.1"/>
    </source>
</evidence>
<dbReference type="Proteomes" id="UP000777935">
    <property type="component" value="Unassembled WGS sequence"/>
</dbReference>